<feature type="compositionally biased region" description="Basic and acidic residues" evidence="3">
    <location>
        <begin position="7"/>
        <end position="26"/>
    </location>
</feature>
<dbReference type="PROSITE" id="PS50041">
    <property type="entry name" value="C_TYPE_LECTIN_2"/>
    <property type="match status" value="1"/>
</dbReference>
<keyword evidence="6" id="KW-1185">Reference proteome</keyword>
<evidence type="ECO:0000259" key="4">
    <source>
        <dbReference type="PROSITE" id="PS50041"/>
    </source>
</evidence>
<dbReference type="SMART" id="SM00034">
    <property type="entry name" value="CLECT"/>
    <property type="match status" value="1"/>
</dbReference>
<comment type="subcellular location">
    <subcellularLocation>
        <location evidence="1">Cell membrane</location>
        <topology evidence="1">Single-pass type II membrane protein</topology>
    </subcellularLocation>
</comment>
<dbReference type="Pfam" id="PF00059">
    <property type="entry name" value="Lectin_C"/>
    <property type="match status" value="1"/>
</dbReference>
<dbReference type="InterPro" id="IPR033992">
    <property type="entry name" value="NKR-like_CTLD"/>
</dbReference>
<evidence type="ECO:0000313" key="6">
    <source>
        <dbReference type="Proteomes" id="UP001176940"/>
    </source>
</evidence>
<dbReference type="SUPFAM" id="SSF56436">
    <property type="entry name" value="C-type lectin-like"/>
    <property type="match status" value="1"/>
</dbReference>
<keyword evidence="2" id="KW-0430">Lectin</keyword>
<evidence type="ECO:0000256" key="1">
    <source>
        <dbReference type="ARBA" id="ARBA00004401"/>
    </source>
</evidence>
<reference evidence="5" key="1">
    <citation type="submission" date="2023-07" db="EMBL/GenBank/DDBJ databases">
        <authorList>
            <person name="Stuckert A."/>
        </authorList>
    </citation>
    <scope>NUCLEOTIDE SEQUENCE</scope>
</reference>
<feature type="region of interest" description="Disordered" evidence="3">
    <location>
        <begin position="1"/>
        <end position="56"/>
    </location>
</feature>
<gene>
    <name evidence="5" type="ORF">RIMI_LOCUS17201728</name>
</gene>
<sequence length="207" mass="23456">MTQYGKGKSETKSNTRPEVRKARETKQIQGAGTSKVRSQAKGQSPGRESSQPGSCTEYRGINVPQATASKCQTPNPKISVSRDPCEDDWIWYKRKCYYFSTNISEWEKSQSFCAARNASLAIINWTHELDFILRFKGSSDHWIGLKRENETEPWVWTNGSNFNDLFSIVGYSSCVLVNSGRISSASCYSDKHWICNKPDAQTKNLNF</sequence>
<evidence type="ECO:0000256" key="2">
    <source>
        <dbReference type="ARBA" id="ARBA00022734"/>
    </source>
</evidence>
<dbReference type="CDD" id="cd03593">
    <property type="entry name" value="CLECT_NK_receptors_like"/>
    <property type="match status" value="1"/>
</dbReference>
<feature type="compositionally biased region" description="Polar residues" evidence="3">
    <location>
        <begin position="27"/>
        <end position="54"/>
    </location>
</feature>
<evidence type="ECO:0000313" key="5">
    <source>
        <dbReference type="EMBL" id="CAJ0960264.1"/>
    </source>
</evidence>
<feature type="domain" description="C-type lectin" evidence="4">
    <location>
        <begin position="92"/>
        <end position="196"/>
    </location>
</feature>
<dbReference type="Gene3D" id="3.10.100.10">
    <property type="entry name" value="Mannose-Binding Protein A, subunit A"/>
    <property type="match status" value="1"/>
</dbReference>
<dbReference type="PANTHER" id="PTHR45710">
    <property type="entry name" value="C-TYPE LECTIN DOMAIN-CONTAINING PROTEIN 180"/>
    <property type="match status" value="1"/>
</dbReference>
<organism evidence="5 6">
    <name type="scientific">Ranitomeya imitator</name>
    <name type="common">mimic poison frog</name>
    <dbReference type="NCBI Taxonomy" id="111125"/>
    <lineage>
        <taxon>Eukaryota</taxon>
        <taxon>Metazoa</taxon>
        <taxon>Chordata</taxon>
        <taxon>Craniata</taxon>
        <taxon>Vertebrata</taxon>
        <taxon>Euteleostomi</taxon>
        <taxon>Amphibia</taxon>
        <taxon>Batrachia</taxon>
        <taxon>Anura</taxon>
        <taxon>Neobatrachia</taxon>
        <taxon>Hyloidea</taxon>
        <taxon>Dendrobatidae</taxon>
        <taxon>Dendrobatinae</taxon>
        <taxon>Ranitomeya</taxon>
    </lineage>
</organism>
<dbReference type="InterPro" id="IPR001304">
    <property type="entry name" value="C-type_lectin-like"/>
</dbReference>
<proteinExistence type="predicted"/>
<dbReference type="PANTHER" id="PTHR45710:SF8">
    <property type="entry name" value="RERATING FAMILY MEMBER 4"/>
    <property type="match status" value="1"/>
</dbReference>
<name>A0ABN9M6M0_9NEOB</name>
<dbReference type="Proteomes" id="UP001176940">
    <property type="component" value="Unassembled WGS sequence"/>
</dbReference>
<dbReference type="InterPro" id="IPR050828">
    <property type="entry name" value="C-type_lectin/matrix_domain"/>
</dbReference>
<dbReference type="InterPro" id="IPR016186">
    <property type="entry name" value="C-type_lectin-like/link_sf"/>
</dbReference>
<accession>A0ABN9M6M0</accession>
<dbReference type="EMBL" id="CAUEEQ010049647">
    <property type="protein sequence ID" value="CAJ0960264.1"/>
    <property type="molecule type" value="Genomic_DNA"/>
</dbReference>
<protein>
    <recommendedName>
        <fullName evidence="4">C-type lectin domain-containing protein</fullName>
    </recommendedName>
</protein>
<evidence type="ECO:0000256" key="3">
    <source>
        <dbReference type="SAM" id="MobiDB-lite"/>
    </source>
</evidence>
<dbReference type="InterPro" id="IPR016187">
    <property type="entry name" value="CTDL_fold"/>
</dbReference>
<comment type="caution">
    <text evidence="5">The sequence shown here is derived from an EMBL/GenBank/DDBJ whole genome shotgun (WGS) entry which is preliminary data.</text>
</comment>